<dbReference type="InParanoid" id="E9GNB4"/>
<sequence length="97" mass="11149">MALPIGPVDKWIILAHPIQNFIEAGLCQLLSKSEMNDNFALNYYAKALSESFWMKKLDQKWKGYLSQPYCQNSLLGGAELMCYLSMHSRKLPVFQEC</sequence>
<accession>E9GNB4</accession>
<dbReference type="EMBL" id="GL732554">
    <property type="protein sequence ID" value="EFX79059.1"/>
    <property type="molecule type" value="Genomic_DNA"/>
</dbReference>
<evidence type="ECO:0000313" key="2">
    <source>
        <dbReference type="Proteomes" id="UP000000305"/>
    </source>
</evidence>
<dbReference type="KEGG" id="dpx:DAPPUDRAFT_319937"/>
<evidence type="ECO:0000313" key="1">
    <source>
        <dbReference type="EMBL" id="EFX79059.1"/>
    </source>
</evidence>
<proteinExistence type="predicted"/>
<gene>
    <name evidence="1" type="ORF">DAPPUDRAFT_319937</name>
</gene>
<dbReference type="Proteomes" id="UP000000305">
    <property type="component" value="Unassembled WGS sequence"/>
</dbReference>
<name>E9GNB4_DAPPU</name>
<organism evidence="1 2">
    <name type="scientific">Daphnia pulex</name>
    <name type="common">Water flea</name>
    <dbReference type="NCBI Taxonomy" id="6669"/>
    <lineage>
        <taxon>Eukaryota</taxon>
        <taxon>Metazoa</taxon>
        <taxon>Ecdysozoa</taxon>
        <taxon>Arthropoda</taxon>
        <taxon>Crustacea</taxon>
        <taxon>Branchiopoda</taxon>
        <taxon>Diplostraca</taxon>
        <taxon>Cladocera</taxon>
        <taxon>Anomopoda</taxon>
        <taxon>Daphniidae</taxon>
        <taxon>Daphnia</taxon>
    </lineage>
</organism>
<protein>
    <submittedName>
        <fullName evidence="1">Uncharacterized protein</fullName>
    </submittedName>
</protein>
<dbReference type="AlphaFoldDB" id="E9GNB4"/>
<keyword evidence="2" id="KW-1185">Reference proteome</keyword>
<reference evidence="1 2" key="1">
    <citation type="journal article" date="2011" name="Science">
        <title>The ecoresponsive genome of Daphnia pulex.</title>
        <authorList>
            <person name="Colbourne J.K."/>
            <person name="Pfrender M.E."/>
            <person name="Gilbert D."/>
            <person name="Thomas W.K."/>
            <person name="Tucker A."/>
            <person name="Oakley T.H."/>
            <person name="Tokishita S."/>
            <person name="Aerts A."/>
            <person name="Arnold G.J."/>
            <person name="Basu M.K."/>
            <person name="Bauer D.J."/>
            <person name="Caceres C.E."/>
            <person name="Carmel L."/>
            <person name="Casola C."/>
            <person name="Choi J.H."/>
            <person name="Detter J.C."/>
            <person name="Dong Q."/>
            <person name="Dusheyko S."/>
            <person name="Eads B.D."/>
            <person name="Frohlich T."/>
            <person name="Geiler-Samerotte K.A."/>
            <person name="Gerlach D."/>
            <person name="Hatcher P."/>
            <person name="Jogdeo S."/>
            <person name="Krijgsveld J."/>
            <person name="Kriventseva E.V."/>
            <person name="Kultz D."/>
            <person name="Laforsch C."/>
            <person name="Lindquist E."/>
            <person name="Lopez J."/>
            <person name="Manak J.R."/>
            <person name="Muller J."/>
            <person name="Pangilinan J."/>
            <person name="Patwardhan R.P."/>
            <person name="Pitluck S."/>
            <person name="Pritham E.J."/>
            <person name="Rechtsteiner A."/>
            <person name="Rho M."/>
            <person name="Rogozin I.B."/>
            <person name="Sakarya O."/>
            <person name="Salamov A."/>
            <person name="Schaack S."/>
            <person name="Shapiro H."/>
            <person name="Shiga Y."/>
            <person name="Skalitzky C."/>
            <person name="Smith Z."/>
            <person name="Souvorov A."/>
            <person name="Sung W."/>
            <person name="Tang Z."/>
            <person name="Tsuchiya D."/>
            <person name="Tu H."/>
            <person name="Vos H."/>
            <person name="Wang M."/>
            <person name="Wolf Y.I."/>
            <person name="Yamagata H."/>
            <person name="Yamada T."/>
            <person name="Ye Y."/>
            <person name="Shaw J.R."/>
            <person name="Andrews J."/>
            <person name="Crease T.J."/>
            <person name="Tang H."/>
            <person name="Lucas S.M."/>
            <person name="Robertson H.M."/>
            <person name="Bork P."/>
            <person name="Koonin E.V."/>
            <person name="Zdobnov E.M."/>
            <person name="Grigoriev I.V."/>
            <person name="Lynch M."/>
            <person name="Boore J.L."/>
        </authorList>
    </citation>
    <scope>NUCLEOTIDE SEQUENCE [LARGE SCALE GENOMIC DNA]</scope>
</reference>
<dbReference type="HOGENOM" id="CLU_2348778_0_0_1"/>